<dbReference type="Pfam" id="PF24864">
    <property type="entry name" value="DUF7730"/>
    <property type="match status" value="1"/>
</dbReference>
<dbReference type="PANTHER" id="PTHR38790:SF4">
    <property type="entry name" value="2EXR DOMAIN-CONTAINING PROTEIN"/>
    <property type="match status" value="1"/>
</dbReference>
<protein>
    <recommendedName>
        <fullName evidence="2">DUF7730 domain-containing protein</fullName>
    </recommendedName>
</protein>
<dbReference type="InterPro" id="IPR056632">
    <property type="entry name" value="DUF7730"/>
</dbReference>
<organism evidence="3 4">
    <name type="scientific">Plectosphaerella cucumerina</name>
    <dbReference type="NCBI Taxonomy" id="40658"/>
    <lineage>
        <taxon>Eukaryota</taxon>
        <taxon>Fungi</taxon>
        <taxon>Dikarya</taxon>
        <taxon>Ascomycota</taxon>
        <taxon>Pezizomycotina</taxon>
        <taxon>Sordariomycetes</taxon>
        <taxon>Hypocreomycetidae</taxon>
        <taxon>Glomerellales</taxon>
        <taxon>Plectosphaerellaceae</taxon>
        <taxon>Plectosphaerella</taxon>
    </lineage>
</organism>
<dbReference type="PANTHER" id="PTHR38790">
    <property type="entry name" value="2EXR DOMAIN-CONTAINING PROTEIN-RELATED"/>
    <property type="match status" value="1"/>
</dbReference>
<accession>A0A8K0TQS5</accession>
<sequence>MPTKFKQWVRQHILPRRRDDTRFPSLPPGDRPVTPPSYAPSSATANSPLFTILPAEIRRQILIEAFGNSTLHIDLVYDYPPLPTHEGPIPKNPTEEGHYHCNRLVPRPGFRRHIDDTKPRRWQWFGSVCHSLIPGGSPLPRKHYRREEPCLDACGGDAGEDPMCFLWAGETPGHCFVGALGWLRSCREAYAEGVEVLYTTNTFRIRDMVILERARELFVPHRWASVRKLEIVWCMHPWGDGAPGCDDLEAYLAFLEKMPSMLAGLDTLYVSVQGGMGPREEWPLPPMQGVVGYKEKIRRKGQVGIDLVLEPMEAMIRQLPEKVSCNIAVPSSMYVLLRDEALREGRTVERTCLGQRERCWRETEGRGYWLRLGQVDMSNGRVPIICMMGGWMEDDPAPEEDKVLFEEYDVV</sequence>
<comment type="caution">
    <text evidence="3">The sequence shown here is derived from an EMBL/GenBank/DDBJ whole genome shotgun (WGS) entry which is preliminary data.</text>
</comment>
<name>A0A8K0TQS5_9PEZI</name>
<feature type="domain" description="DUF7730" evidence="2">
    <location>
        <begin position="179"/>
        <end position="235"/>
    </location>
</feature>
<proteinExistence type="predicted"/>
<dbReference type="AlphaFoldDB" id="A0A8K0TQS5"/>
<feature type="compositionally biased region" description="Pro residues" evidence="1">
    <location>
        <begin position="25"/>
        <end position="38"/>
    </location>
</feature>
<evidence type="ECO:0000313" key="4">
    <source>
        <dbReference type="Proteomes" id="UP000813385"/>
    </source>
</evidence>
<feature type="region of interest" description="Disordered" evidence="1">
    <location>
        <begin position="17"/>
        <end position="43"/>
    </location>
</feature>
<evidence type="ECO:0000313" key="3">
    <source>
        <dbReference type="EMBL" id="KAH7376688.1"/>
    </source>
</evidence>
<evidence type="ECO:0000256" key="1">
    <source>
        <dbReference type="SAM" id="MobiDB-lite"/>
    </source>
</evidence>
<dbReference type="EMBL" id="JAGPXD010000001">
    <property type="protein sequence ID" value="KAH7376688.1"/>
    <property type="molecule type" value="Genomic_DNA"/>
</dbReference>
<gene>
    <name evidence="3" type="ORF">B0T11DRAFT_23430</name>
</gene>
<reference evidence="3" key="1">
    <citation type="journal article" date="2021" name="Nat. Commun.">
        <title>Genetic determinants of endophytism in the Arabidopsis root mycobiome.</title>
        <authorList>
            <person name="Mesny F."/>
            <person name="Miyauchi S."/>
            <person name="Thiergart T."/>
            <person name="Pickel B."/>
            <person name="Atanasova L."/>
            <person name="Karlsson M."/>
            <person name="Huettel B."/>
            <person name="Barry K.W."/>
            <person name="Haridas S."/>
            <person name="Chen C."/>
            <person name="Bauer D."/>
            <person name="Andreopoulos W."/>
            <person name="Pangilinan J."/>
            <person name="LaButti K."/>
            <person name="Riley R."/>
            <person name="Lipzen A."/>
            <person name="Clum A."/>
            <person name="Drula E."/>
            <person name="Henrissat B."/>
            <person name="Kohler A."/>
            <person name="Grigoriev I.V."/>
            <person name="Martin F.M."/>
            <person name="Hacquard S."/>
        </authorList>
    </citation>
    <scope>NUCLEOTIDE SEQUENCE</scope>
    <source>
        <strain evidence="3">MPI-CAGE-AT-0016</strain>
    </source>
</reference>
<dbReference type="OrthoDB" id="4788834at2759"/>
<keyword evidence="4" id="KW-1185">Reference proteome</keyword>
<evidence type="ECO:0000259" key="2">
    <source>
        <dbReference type="Pfam" id="PF24864"/>
    </source>
</evidence>
<dbReference type="Proteomes" id="UP000813385">
    <property type="component" value="Unassembled WGS sequence"/>
</dbReference>